<dbReference type="Proteomes" id="UP000186894">
    <property type="component" value="Unassembled WGS sequence"/>
</dbReference>
<proteinExistence type="predicted"/>
<reference evidence="1 2" key="1">
    <citation type="submission" date="2016-09" db="EMBL/GenBank/DDBJ databases">
        <title>Rhizobium oryziradicis sp. nov., isolated from the root of rice.</title>
        <authorList>
            <person name="Zhao J."/>
            <person name="Zhang X."/>
        </authorList>
    </citation>
    <scope>NUCLEOTIDE SEQUENCE [LARGE SCALE GENOMIC DNA]</scope>
    <source>
        <strain evidence="1 2">N19</strain>
    </source>
</reference>
<evidence type="ECO:0000313" key="2">
    <source>
        <dbReference type="Proteomes" id="UP000186894"/>
    </source>
</evidence>
<accession>A0A1Q8ZNA5</accession>
<sequence>MVPRHFEDDIKFEGQPTGTVTISGLDEQAMRREWQNIIKNGPRYNSCRKNCAWTVKYLIDIGTGYPLSAKLADFANLRMFVGVWAPRNTYEYALYVKKNYDSRLKKFKDATNADPRLRTA</sequence>
<name>A0A1Q8ZNA5_9HYPH</name>
<dbReference type="AlphaFoldDB" id="A0A1Q8ZNA5"/>
<gene>
    <name evidence="1" type="ORF">BJF95_21030</name>
</gene>
<evidence type="ECO:0000313" key="1">
    <source>
        <dbReference type="EMBL" id="OLP43369.1"/>
    </source>
</evidence>
<dbReference type="EMBL" id="MKIM01000028">
    <property type="protein sequence ID" value="OLP43369.1"/>
    <property type="molecule type" value="Genomic_DNA"/>
</dbReference>
<comment type="caution">
    <text evidence="1">The sequence shown here is derived from an EMBL/GenBank/DDBJ whole genome shotgun (WGS) entry which is preliminary data.</text>
</comment>
<organism evidence="1 2">
    <name type="scientific">Rhizobium oryziradicis</name>
    <dbReference type="NCBI Taxonomy" id="1867956"/>
    <lineage>
        <taxon>Bacteria</taxon>
        <taxon>Pseudomonadati</taxon>
        <taxon>Pseudomonadota</taxon>
        <taxon>Alphaproteobacteria</taxon>
        <taxon>Hyphomicrobiales</taxon>
        <taxon>Rhizobiaceae</taxon>
        <taxon>Rhizobium/Agrobacterium group</taxon>
        <taxon>Rhizobium</taxon>
    </lineage>
</organism>
<protein>
    <submittedName>
        <fullName evidence="1">Uncharacterized protein</fullName>
    </submittedName>
</protein>
<keyword evidence="2" id="KW-1185">Reference proteome</keyword>